<feature type="non-terminal residue" evidence="3">
    <location>
        <position position="1"/>
    </location>
</feature>
<keyword evidence="4" id="KW-1185">Reference proteome</keyword>
<dbReference type="Pfam" id="PF20153">
    <property type="entry name" value="DUF6535"/>
    <property type="match status" value="1"/>
</dbReference>
<organism evidence="3 4">
    <name type="scientific">Suillus luteus UH-Slu-Lm8-n1</name>
    <dbReference type="NCBI Taxonomy" id="930992"/>
    <lineage>
        <taxon>Eukaryota</taxon>
        <taxon>Fungi</taxon>
        <taxon>Dikarya</taxon>
        <taxon>Basidiomycota</taxon>
        <taxon>Agaricomycotina</taxon>
        <taxon>Agaricomycetes</taxon>
        <taxon>Agaricomycetidae</taxon>
        <taxon>Boletales</taxon>
        <taxon>Suillineae</taxon>
        <taxon>Suillaceae</taxon>
        <taxon>Suillus</taxon>
    </lineage>
</organism>
<evidence type="ECO:0000259" key="2">
    <source>
        <dbReference type="Pfam" id="PF20153"/>
    </source>
</evidence>
<evidence type="ECO:0000256" key="1">
    <source>
        <dbReference type="SAM" id="Phobius"/>
    </source>
</evidence>
<keyword evidence="1" id="KW-1133">Transmembrane helix</keyword>
<dbReference type="Proteomes" id="UP000054485">
    <property type="component" value="Unassembled WGS sequence"/>
</dbReference>
<evidence type="ECO:0000313" key="4">
    <source>
        <dbReference type="Proteomes" id="UP000054485"/>
    </source>
</evidence>
<feature type="transmembrane region" description="Helical" evidence="1">
    <location>
        <begin position="102"/>
        <end position="121"/>
    </location>
</feature>
<evidence type="ECO:0000313" key="3">
    <source>
        <dbReference type="EMBL" id="KIK36652.1"/>
    </source>
</evidence>
<dbReference type="InterPro" id="IPR045338">
    <property type="entry name" value="DUF6535"/>
</dbReference>
<dbReference type="OrthoDB" id="3219854at2759"/>
<feature type="non-terminal residue" evidence="3">
    <location>
        <position position="129"/>
    </location>
</feature>
<reference evidence="3 4" key="1">
    <citation type="submission" date="2014-04" db="EMBL/GenBank/DDBJ databases">
        <authorList>
            <consortium name="DOE Joint Genome Institute"/>
            <person name="Kuo A."/>
            <person name="Ruytinx J."/>
            <person name="Rineau F."/>
            <person name="Colpaert J."/>
            <person name="Kohler A."/>
            <person name="Nagy L.G."/>
            <person name="Floudas D."/>
            <person name="Copeland A."/>
            <person name="Barry K.W."/>
            <person name="Cichocki N."/>
            <person name="Veneault-Fourrey C."/>
            <person name="LaButti K."/>
            <person name="Lindquist E.A."/>
            <person name="Lipzen A."/>
            <person name="Lundell T."/>
            <person name="Morin E."/>
            <person name="Murat C."/>
            <person name="Sun H."/>
            <person name="Tunlid A."/>
            <person name="Henrissat B."/>
            <person name="Grigoriev I.V."/>
            <person name="Hibbett D.S."/>
            <person name="Martin F."/>
            <person name="Nordberg H.P."/>
            <person name="Cantor M.N."/>
            <person name="Hua S.X."/>
        </authorList>
    </citation>
    <scope>NUCLEOTIDE SEQUENCE [LARGE SCALE GENOMIC DNA]</scope>
    <source>
        <strain evidence="3 4">UH-Slu-Lm8-n1</strain>
    </source>
</reference>
<accession>A0A0D0AQU8</accession>
<dbReference type="InParanoid" id="A0A0D0AQU8"/>
<reference evidence="4" key="2">
    <citation type="submission" date="2015-01" db="EMBL/GenBank/DDBJ databases">
        <title>Evolutionary Origins and Diversification of the Mycorrhizal Mutualists.</title>
        <authorList>
            <consortium name="DOE Joint Genome Institute"/>
            <consortium name="Mycorrhizal Genomics Consortium"/>
            <person name="Kohler A."/>
            <person name="Kuo A."/>
            <person name="Nagy L.G."/>
            <person name="Floudas D."/>
            <person name="Copeland A."/>
            <person name="Barry K.W."/>
            <person name="Cichocki N."/>
            <person name="Veneault-Fourrey C."/>
            <person name="LaButti K."/>
            <person name="Lindquist E.A."/>
            <person name="Lipzen A."/>
            <person name="Lundell T."/>
            <person name="Morin E."/>
            <person name="Murat C."/>
            <person name="Riley R."/>
            <person name="Ohm R."/>
            <person name="Sun H."/>
            <person name="Tunlid A."/>
            <person name="Henrissat B."/>
            <person name="Grigoriev I.V."/>
            <person name="Hibbett D.S."/>
            <person name="Martin F."/>
        </authorList>
    </citation>
    <scope>NUCLEOTIDE SEQUENCE [LARGE SCALE GENOMIC DNA]</scope>
    <source>
        <strain evidence="4">UH-Slu-Lm8-n1</strain>
    </source>
</reference>
<dbReference type="EMBL" id="KN835510">
    <property type="protein sequence ID" value="KIK36652.1"/>
    <property type="molecule type" value="Genomic_DNA"/>
</dbReference>
<keyword evidence="1" id="KW-0812">Transmembrane</keyword>
<feature type="transmembrane region" description="Helical" evidence="1">
    <location>
        <begin position="32"/>
        <end position="51"/>
    </location>
</feature>
<dbReference type="HOGENOM" id="CLU_018688_3_0_1"/>
<keyword evidence="1" id="KW-0472">Membrane</keyword>
<proteinExistence type="predicted"/>
<feature type="domain" description="DUF6535" evidence="2">
    <location>
        <begin position="8"/>
        <end position="128"/>
    </location>
</feature>
<name>A0A0D0AQU8_9AGAM</name>
<gene>
    <name evidence="3" type="ORF">CY34DRAFT_66015</name>
</gene>
<sequence>KDNRSRFWGVYKRVAEEHDGEFLERYTSNMDIVLVFSGLFSAVSTSFIVAMQSNLVPNPIDTTNALLVQLVQIGVGNITAVSTPATPASTWSATKTSLRIQAIAYASLSLSLLAAFGAVLGKQWLGYYK</sequence>
<protein>
    <recommendedName>
        <fullName evidence="2">DUF6535 domain-containing protein</fullName>
    </recommendedName>
</protein>
<dbReference type="AlphaFoldDB" id="A0A0D0AQU8"/>